<accession>A0ACB8CHU4</accession>
<reference evidence="1" key="1">
    <citation type="submission" date="2020-05" db="EMBL/GenBank/DDBJ databases">
        <title>Large-scale comparative analyses of tick genomes elucidate their genetic diversity and vector capacities.</title>
        <authorList>
            <person name="Jia N."/>
            <person name="Wang J."/>
            <person name="Shi W."/>
            <person name="Du L."/>
            <person name="Sun Y."/>
            <person name="Zhan W."/>
            <person name="Jiang J."/>
            <person name="Wang Q."/>
            <person name="Zhang B."/>
            <person name="Ji P."/>
            <person name="Sakyi L.B."/>
            <person name="Cui X."/>
            <person name="Yuan T."/>
            <person name="Jiang B."/>
            <person name="Yang W."/>
            <person name="Lam T.T.-Y."/>
            <person name="Chang Q."/>
            <person name="Ding S."/>
            <person name="Wang X."/>
            <person name="Zhu J."/>
            <person name="Ruan X."/>
            <person name="Zhao L."/>
            <person name="Wei J."/>
            <person name="Que T."/>
            <person name="Du C."/>
            <person name="Cheng J."/>
            <person name="Dai P."/>
            <person name="Han X."/>
            <person name="Huang E."/>
            <person name="Gao Y."/>
            <person name="Liu J."/>
            <person name="Shao H."/>
            <person name="Ye R."/>
            <person name="Li L."/>
            <person name="Wei W."/>
            <person name="Wang X."/>
            <person name="Wang C."/>
            <person name="Yang T."/>
            <person name="Huo Q."/>
            <person name="Li W."/>
            <person name="Guo W."/>
            <person name="Chen H."/>
            <person name="Zhou L."/>
            <person name="Ni X."/>
            <person name="Tian J."/>
            <person name="Zhou Y."/>
            <person name="Sheng Y."/>
            <person name="Liu T."/>
            <person name="Pan Y."/>
            <person name="Xia L."/>
            <person name="Li J."/>
            <person name="Zhao F."/>
            <person name="Cao W."/>
        </authorList>
    </citation>
    <scope>NUCLEOTIDE SEQUENCE</scope>
    <source>
        <tissue evidence="1">Larvae</tissue>
    </source>
</reference>
<protein>
    <submittedName>
        <fullName evidence="1">Uncharacterized protein</fullName>
    </submittedName>
</protein>
<proteinExistence type="predicted"/>
<dbReference type="EMBL" id="CM023476">
    <property type="protein sequence ID" value="KAH7942266.1"/>
    <property type="molecule type" value="Genomic_DNA"/>
</dbReference>
<evidence type="ECO:0000313" key="2">
    <source>
        <dbReference type="Proteomes" id="UP000821865"/>
    </source>
</evidence>
<dbReference type="Proteomes" id="UP000821865">
    <property type="component" value="Chromosome 7"/>
</dbReference>
<gene>
    <name evidence="1" type="ORF">HPB49_022491</name>
</gene>
<evidence type="ECO:0000313" key="1">
    <source>
        <dbReference type="EMBL" id="KAH7942266.1"/>
    </source>
</evidence>
<organism evidence="1 2">
    <name type="scientific">Dermacentor silvarum</name>
    <name type="common">Tick</name>
    <dbReference type="NCBI Taxonomy" id="543639"/>
    <lineage>
        <taxon>Eukaryota</taxon>
        <taxon>Metazoa</taxon>
        <taxon>Ecdysozoa</taxon>
        <taxon>Arthropoda</taxon>
        <taxon>Chelicerata</taxon>
        <taxon>Arachnida</taxon>
        <taxon>Acari</taxon>
        <taxon>Parasitiformes</taxon>
        <taxon>Ixodida</taxon>
        <taxon>Ixodoidea</taxon>
        <taxon>Ixodidae</taxon>
        <taxon>Rhipicephalinae</taxon>
        <taxon>Dermacentor</taxon>
    </lineage>
</organism>
<comment type="caution">
    <text evidence="1">The sequence shown here is derived from an EMBL/GenBank/DDBJ whole genome shotgun (WGS) entry which is preliminary data.</text>
</comment>
<name>A0ACB8CHU4_DERSI</name>
<keyword evidence="2" id="KW-1185">Reference proteome</keyword>
<sequence length="68" mass="7771">MHHSTNKSRKTPDNFSEAAKAFRSAMNKLQTQHEYTLFNISNMDNMMVKIDSPAKRTNNVVGESTVRI</sequence>